<evidence type="ECO:0000256" key="1">
    <source>
        <dbReference type="ARBA" id="ARBA00022729"/>
    </source>
</evidence>
<evidence type="ECO:0000259" key="2">
    <source>
        <dbReference type="Pfam" id="PF06725"/>
    </source>
</evidence>
<dbReference type="Gene3D" id="2.40.40.10">
    <property type="entry name" value="RlpA-like domain"/>
    <property type="match status" value="1"/>
</dbReference>
<dbReference type="InterPro" id="IPR010611">
    <property type="entry name" value="3D_dom"/>
</dbReference>
<dbReference type="Proteomes" id="UP000464954">
    <property type="component" value="Chromosome"/>
</dbReference>
<name>A0A6P1M902_9BACT</name>
<evidence type="ECO:0000313" key="3">
    <source>
        <dbReference type="EMBL" id="QHI70502.1"/>
    </source>
</evidence>
<reference evidence="3 4" key="1">
    <citation type="submission" date="2020-01" db="EMBL/GenBank/DDBJ databases">
        <title>Ponticoccus aerotolerans gen. nov., sp. nov., an anaerobic bacterium and proposal of Ponticoccusceae fam. nov., Ponticoccusles ord. nov. and Ponticoccuse classis nov. in the phylum Kiritimatiellaeota.</title>
        <authorList>
            <person name="Zhou L.Y."/>
            <person name="Du Z.J."/>
        </authorList>
    </citation>
    <scope>NUCLEOTIDE SEQUENCE [LARGE SCALE GENOMIC DNA]</scope>
    <source>
        <strain evidence="3 4">S-5007</strain>
    </source>
</reference>
<dbReference type="GO" id="GO:0009254">
    <property type="term" value="P:peptidoglycan turnover"/>
    <property type="evidence" value="ECO:0007669"/>
    <property type="project" value="InterPro"/>
</dbReference>
<organism evidence="3 4">
    <name type="scientific">Tichowtungia aerotolerans</name>
    <dbReference type="NCBI Taxonomy" id="2697043"/>
    <lineage>
        <taxon>Bacteria</taxon>
        <taxon>Pseudomonadati</taxon>
        <taxon>Kiritimatiellota</taxon>
        <taxon>Tichowtungiia</taxon>
        <taxon>Tichowtungiales</taxon>
        <taxon>Tichowtungiaceae</taxon>
        <taxon>Tichowtungia</taxon>
    </lineage>
</organism>
<dbReference type="PANTHER" id="PTHR39160:SF4">
    <property type="entry name" value="RESUSCITATION-PROMOTING FACTOR RPFB"/>
    <property type="match status" value="1"/>
</dbReference>
<accession>A0A6P1M902</accession>
<sequence length="131" mass="14466">MLFAGCSTVPNGTPQSIWIETTGYCPCGKCCGWHRSWIPPFRPVYSSGPLKGKPKKVGITASGTKAKKGTIAADTHYYPFRTVMYIPGYGTGKVEDRGGDIKGPARIDLFFNSHADALKWGRKRLRVQVWN</sequence>
<proteinExistence type="predicted"/>
<dbReference type="Pfam" id="PF06725">
    <property type="entry name" value="3D"/>
    <property type="match status" value="1"/>
</dbReference>
<dbReference type="GO" id="GO:0019867">
    <property type="term" value="C:outer membrane"/>
    <property type="evidence" value="ECO:0007669"/>
    <property type="project" value="InterPro"/>
</dbReference>
<feature type="domain" description="3D" evidence="2">
    <location>
        <begin position="70"/>
        <end position="130"/>
    </location>
</feature>
<dbReference type="KEGG" id="taer:GT409_13985"/>
<protein>
    <recommendedName>
        <fullName evidence="2">3D domain-containing protein</fullName>
    </recommendedName>
</protein>
<evidence type="ECO:0000313" key="4">
    <source>
        <dbReference type="Proteomes" id="UP000464954"/>
    </source>
</evidence>
<dbReference type="RefSeq" id="WP_160629678.1">
    <property type="nucleotide sequence ID" value="NZ_CP047593.1"/>
</dbReference>
<dbReference type="InterPro" id="IPR051933">
    <property type="entry name" value="Resuscitation_pf_RpfB"/>
</dbReference>
<keyword evidence="4" id="KW-1185">Reference proteome</keyword>
<dbReference type="GO" id="GO:0004553">
    <property type="term" value="F:hydrolase activity, hydrolyzing O-glycosyl compounds"/>
    <property type="evidence" value="ECO:0007669"/>
    <property type="project" value="InterPro"/>
</dbReference>
<keyword evidence="1" id="KW-0732">Signal</keyword>
<dbReference type="PANTHER" id="PTHR39160">
    <property type="entry name" value="CELL WALL-BINDING PROTEIN YOCH"/>
    <property type="match status" value="1"/>
</dbReference>
<dbReference type="EMBL" id="CP047593">
    <property type="protein sequence ID" value="QHI70502.1"/>
    <property type="molecule type" value="Genomic_DNA"/>
</dbReference>
<dbReference type="AlphaFoldDB" id="A0A6P1M902"/>
<dbReference type="SUPFAM" id="SSF50685">
    <property type="entry name" value="Barwin-like endoglucanases"/>
    <property type="match status" value="1"/>
</dbReference>
<gene>
    <name evidence="3" type="ORF">GT409_13985</name>
</gene>
<dbReference type="CDD" id="cd22786">
    <property type="entry name" value="DPBB_YuiC-like"/>
    <property type="match status" value="1"/>
</dbReference>
<dbReference type="InterPro" id="IPR036908">
    <property type="entry name" value="RlpA-like_sf"/>
</dbReference>